<evidence type="ECO:0000259" key="8">
    <source>
        <dbReference type="Pfam" id="PF01103"/>
    </source>
</evidence>
<dbReference type="Proteomes" id="UP000011668">
    <property type="component" value="Unassembled WGS sequence"/>
</dbReference>
<dbReference type="Pfam" id="PF01103">
    <property type="entry name" value="Omp85"/>
    <property type="match status" value="1"/>
</dbReference>
<evidence type="ECO:0000256" key="2">
    <source>
        <dbReference type="ARBA" id="ARBA00004370"/>
    </source>
</evidence>
<keyword evidence="4" id="KW-0472">Membrane</keyword>
<evidence type="ECO:0000259" key="9">
    <source>
        <dbReference type="Pfam" id="PF06544"/>
    </source>
</evidence>
<accession>L8X2E1</accession>
<evidence type="ECO:0000256" key="1">
    <source>
        <dbReference type="ARBA" id="ARBA00004123"/>
    </source>
</evidence>
<dbReference type="EMBL" id="AFRT01000335">
    <property type="protein sequence ID" value="ELU44385.1"/>
    <property type="molecule type" value="Genomic_DNA"/>
</dbReference>
<dbReference type="STRING" id="983506.L8X2E1"/>
<feature type="domain" description="Small nuclear ribonucleoprotein Prp3 C-terminal" evidence="9">
    <location>
        <begin position="508"/>
        <end position="644"/>
    </location>
</feature>
<evidence type="ECO:0000313" key="12">
    <source>
        <dbReference type="Proteomes" id="UP000011668"/>
    </source>
</evidence>
<dbReference type="GO" id="GO:0046540">
    <property type="term" value="C:U4/U6 x U5 tri-snRNP complex"/>
    <property type="evidence" value="ECO:0007669"/>
    <property type="project" value="InterPro"/>
</dbReference>
<dbReference type="Pfam" id="PF08572">
    <property type="entry name" value="PRP3"/>
    <property type="match status" value="1"/>
</dbReference>
<feature type="region of interest" description="Disordered" evidence="7">
    <location>
        <begin position="220"/>
        <end position="271"/>
    </location>
</feature>
<keyword evidence="11" id="KW-0687">Ribonucleoprotein</keyword>
<sequence>MFEGTAHVVMPARCELGEMLVGYAVEKWSLVSSSDHHQPLPTRTSRNPEMSKRPHEGGDSALAKKAKSDATPSASGGSGQLSADALIAAKRAEIAAKLAAFKKTQGGGSSAPPAPASSIAAPIPNNLPPKPALPDKSDIAKKIEEAKRRVAEGVAKKAVQDNPYLSAAPSKKKGAAPVEVVQQGSGLKMAAHPLLLDTAPTQLSQSKKDRYKPMLPKFASIKANVRNQPSPSPAPTHTPTPTIERSTSATANPYASGGGAAGEDGTFEGATPAVKDRIGRSFRFNQKGKYVAMGNQIRQDAQLEALKQKIAESARKAGLDSEFETLERNIRREAPPAVEWWDASLLPNKTYDDLNPQSDSKEINLANTNIRSQDSPITMYVQHPIPVPAPWEKNQTELKPLKLTSKEAKKLRRRRRMADLQEKQDRVRMGLLPPDPPKGMLLANLMKVLTTDAVQDPTKVEARVRREVAARKVAHDKMNNERKLTDEQRREKVENKKAEEERKGLFVAVFKIKTLSDPSHRFKVRKNAEQYGLTGMCIFNPSFALVIVEGSHKAIKGYKRLMLVRIDWTQAAGARDVDEDAPPPKEDQDEEGGPVSLENNRCDLVFEGPVREHNFQSFKPKRCPTDAMAKEALGTKAAPYWDTAKTFVEDVYSPTEDKSAPPGQSNLDDTDKLRKWQEERLERKLRSEYESYVRNLTELIRENTDSPARITSVKIDGTPNTRTSFLASIVNKYIPTSGMTPSLGPQETLLNALHTSRHITAALNSTGIFTSVTPTLESSSSPYAAPHDYALHFKVRERGRLFLKSSTDVGSNNDGSASITARIRNAFGGAETVEGSVAFGTQVTRSGNLRCEWPVVVGTGELNPNGDGSIRGEIGLFGVEKDETWYASVREGVKGFRASLRGHSFLGAHELAYEAAIRHIKDIDPNASLSMRQSAGYTSKSSISHTLTRDTRDDALQGTRGSYLRYSQEFAGLGGDAAFFKTESDSRYSRALGGGYVRRYHQGFETFSLSGRTGFLYPLYGRPSLFNDRFQLGGPTSLRMFRPNEMDDSVGGDMYWAVGASIIGPFPRKPDWPLKTHLFINAGRLDTYDTKKSSLEQTARSLSTPSISAGIGLVYMLNPVRVELNFGVPIAASVSDGMRKGVQVGIAAHNISKIKVLWTKVLGRSRKSSAAIVSAKLYGVCGA</sequence>
<feature type="region of interest" description="Disordered" evidence="7">
    <location>
        <begin position="33"/>
        <end position="80"/>
    </location>
</feature>
<feature type="region of interest" description="Disordered" evidence="7">
    <location>
        <begin position="574"/>
        <end position="598"/>
    </location>
</feature>
<evidence type="ECO:0000256" key="7">
    <source>
        <dbReference type="SAM" id="MobiDB-lite"/>
    </source>
</evidence>
<dbReference type="GO" id="GO:0000398">
    <property type="term" value="P:mRNA splicing, via spliceosome"/>
    <property type="evidence" value="ECO:0007669"/>
    <property type="project" value="InterPro"/>
</dbReference>
<dbReference type="PANTHER" id="PTHR14212:SF0">
    <property type="entry name" value="U4_U6 SMALL NUCLEAR RIBONUCLEOPROTEIN PRP3"/>
    <property type="match status" value="1"/>
</dbReference>
<keyword evidence="12" id="KW-1185">Reference proteome</keyword>
<evidence type="ECO:0000259" key="10">
    <source>
        <dbReference type="Pfam" id="PF08572"/>
    </source>
</evidence>
<dbReference type="CDD" id="cd24162">
    <property type="entry name" value="Prp3_C"/>
    <property type="match status" value="1"/>
</dbReference>
<keyword evidence="3" id="KW-0507">mRNA processing</keyword>
<proteinExistence type="predicted"/>
<evidence type="ECO:0000256" key="4">
    <source>
        <dbReference type="ARBA" id="ARBA00023136"/>
    </source>
</evidence>
<feature type="compositionally biased region" description="Acidic residues" evidence="7">
    <location>
        <begin position="577"/>
        <end position="592"/>
    </location>
</feature>
<dbReference type="OrthoDB" id="1724197at2759"/>
<dbReference type="Pfam" id="PF06544">
    <property type="entry name" value="Prp3_C"/>
    <property type="match status" value="1"/>
</dbReference>
<evidence type="ECO:0000313" key="11">
    <source>
        <dbReference type="EMBL" id="ELU44385.1"/>
    </source>
</evidence>
<protein>
    <submittedName>
        <fullName evidence="11">Small nuclear ribonucleoprotein hPrp3</fullName>
    </submittedName>
</protein>
<reference evidence="11 12" key="1">
    <citation type="journal article" date="2013" name="Nat. Commun.">
        <title>The evolution and pathogenic mechanisms of the rice sheath blight pathogen.</title>
        <authorList>
            <person name="Zheng A."/>
            <person name="Lin R."/>
            <person name="Xu L."/>
            <person name="Qin P."/>
            <person name="Tang C."/>
            <person name="Ai P."/>
            <person name="Zhang D."/>
            <person name="Liu Y."/>
            <person name="Sun Z."/>
            <person name="Feng H."/>
            <person name="Wang Y."/>
            <person name="Chen Y."/>
            <person name="Liang X."/>
            <person name="Fu R."/>
            <person name="Li Q."/>
            <person name="Zhang J."/>
            <person name="Yu X."/>
            <person name="Xie Z."/>
            <person name="Ding L."/>
            <person name="Guan P."/>
            <person name="Tang J."/>
            <person name="Liang Y."/>
            <person name="Wang S."/>
            <person name="Deng Q."/>
            <person name="Li S."/>
            <person name="Zhu J."/>
            <person name="Wang L."/>
            <person name="Liu H."/>
            <person name="Li P."/>
        </authorList>
    </citation>
    <scope>NUCLEOTIDE SEQUENCE [LARGE SCALE GENOMIC DNA]</scope>
    <source>
        <strain evidence="12">AG-1 IA</strain>
    </source>
</reference>
<evidence type="ECO:0000256" key="6">
    <source>
        <dbReference type="ARBA" id="ARBA00023242"/>
    </source>
</evidence>
<dbReference type="Gene3D" id="2.40.160.50">
    <property type="entry name" value="membrane protein fhac: a member of the omp85/tpsb transporter family"/>
    <property type="match status" value="1"/>
</dbReference>
<organism evidence="11 12">
    <name type="scientific">Thanatephorus cucumeris (strain AG1-IA)</name>
    <name type="common">Rice sheath blight fungus</name>
    <name type="synonym">Rhizoctonia solani</name>
    <dbReference type="NCBI Taxonomy" id="983506"/>
    <lineage>
        <taxon>Eukaryota</taxon>
        <taxon>Fungi</taxon>
        <taxon>Dikarya</taxon>
        <taxon>Basidiomycota</taxon>
        <taxon>Agaricomycotina</taxon>
        <taxon>Agaricomycetes</taxon>
        <taxon>Cantharellales</taxon>
        <taxon>Ceratobasidiaceae</taxon>
        <taxon>Rhizoctonia</taxon>
        <taxon>Rhizoctonia solani AG-1</taxon>
    </lineage>
</organism>
<feature type="region of interest" description="Disordered" evidence="7">
    <location>
        <begin position="104"/>
        <end position="135"/>
    </location>
</feature>
<feature type="domain" description="Bacterial surface antigen (D15)" evidence="8">
    <location>
        <begin position="825"/>
        <end position="1146"/>
    </location>
</feature>
<gene>
    <name evidence="11" type="ORF">AG1IA_01602</name>
</gene>
<name>L8X2E1_THACA</name>
<keyword evidence="6" id="KW-0539">Nucleus</keyword>
<dbReference type="InterPro" id="IPR013881">
    <property type="entry name" value="Pre-mRNA_splic_Prp3_dom"/>
</dbReference>
<feature type="compositionally biased region" description="Basic and acidic residues" evidence="7">
    <location>
        <begin position="49"/>
        <end position="58"/>
    </location>
</feature>
<comment type="subcellular location">
    <subcellularLocation>
        <location evidence="2">Membrane</location>
    </subcellularLocation>
    <subcellularLocation>
        <location evidence="1">Nucleus</location>
    </subcellularLocation>
</comment>
<dbReference type="InterPro" id="IPR010541">
    <property type="entry name" value="Prp3_C"/>
</dbReference>
<dbReference type="HOGENOM" id="CLU_272761_0_0_1"/>
<dbReference type="PANTHER" id="PTHR14212">
    <property type="entry name" value="U4/U6-ASSOCIATED RNA SPLICING FACTOR-RELATED"/>
    <property type="match status" value="1"/>
</dbReference>
<dbReference type="GO" id="GO:0019867">
    <property type="term" value="C:outer membrane"/>
    <property type="evidence" value="ECO:0007669"/>
    <property type="project" value="InterPro"/>
</dbReference>
<evidence type="ECO:0000256" key="5">
    <source>
        <dbReference type="ARBA" id="ARBA00023187"/>
    </source>
</evidence>
<comment type="caution">
    <text evidence="11">The sequence shown here is derived from an EMBL/GenBank/DDBJ whole genome shotgun (WGS) entry which is preliminary data.</text>
</comment>
<feature type="domain" description="Pre-mRNA-splicing factor 3" evidence="10">
    <location>
        <begin position="273"/>
        <end position="485"/>
    </location>
</feature>
<keyword evidence="5" id="KW-0508">mRNA splicing</keyword>
<feature type="compositionally biased region" description="Polar residues" evidence="7">
    <location>
        <begin position="243"/>
        <end position="253"/>
    </location>
</feature>
<dbReference type="InterPro" id="IPR027104">
    <property type="entry name" value="Prp3"/>
</dbReference>
<dbReference type="InterPro" id="IPR000184">
    <property type="entry name" value="Bac_surfAg_D15"/>
</dbReference>
<dbReference type="AlphaFoldDB" id="L8X2E1"/>
<evidence type="ECO:0000256" key="3">
    <source>
        <dbReference type="ARBA" id="ARBA00022664"/>
    </source>
</evidence>